<evidence type="ECO:0000313" key="1">
    <source>
        <dbReference type="EMBL" id="KPM84439.1"/>
    </source>
</evidence>
<organism evidence="1 2">
    <name type="scientific">Pseudoalteromonas lipolytica</name>
    <dbReference type="NCBI Taxonomy" id="570156"/>
    <lineage>
        <taxon>Bacteria</taxon>
        <taxon>Pseudomonadati</taxon>
        <taxon>Pseudomonadota</taxon>
        <taxon>Gammaproteobacteria</taxon>
        <taxon>Alteromonadales</taxon>
        <taxon>Pseudoalteromonadaceae</taxon>
        <taxon>Pseudoalteromonas</taxon>
    </lineage>
</organism>
<dbReference type="OrthoDB" id="9799416at2"/>
<comment type="caution">
    <text evidence="1">The sequence shown here is derived from an EMBL/GenBank/DDBJ whole genome shotgun (WGS) entry which is preliminary data.</text>
</comment>
<dbReference type="EMBL" id="LJTC01000003">
    <property type="protein sequence ID" value="KPM84439.1"/>
    <property type="molecule type" value="Genomic_DNA"/>
</dbReference>
<gene>
    <name evidence="1" type="ORF">AOG27_05960</name>
</gene>
<dbReference type="RefSeq" id="WP_054552098.1">
    <property type="nucleotide sequence ID" value="NZ_LJTC01000003.1"/>
</dbReference>
<protein>
    <recommendedName>
        <fullName evidence="3">DUF3703 domain-containing protein</fullName>
    </recommendedName>
</protein>
<dbReference type="Pfam" id="PF12487">
    <property type="entry name" value="DUF3703"/>
    <property type="match status" value="1"/>
</dbReference>
<dbReference type="Proteomes" id="UP000050378">
    <property type="component" value="Unassembled WGS sequence"/>
</dbReference>
<reference evidence="1 2" key="1">
    <citation type="submission" date="2015-09" db="EMBL/GenBank/DDBJ databases">
        <title>Draft Genome Sequence of Pseudoalteromonas lipolytica UCD-48B.</title>
        <authorList>
            <person name="Krusor M."/>
            <person name="Coil D.A."/>
            <person name="Lang J.M."/>
            <person name="Eisen J.A."/>
            <person name="Alexiev A."/>
        </authorList>
    </citation>
    <scope>NUCLEOTIDE SEQUENCE [LARGE SCALE GENOMIC DNA]</scope>
    <source>
        <strain evidence="1 2">UCD-48B</strain>
    </source>
</reference>
<dbReference type="InterPro" id="IPR022172">
    <property type="entry name" value="DUF3703"/>
</dbReference>
<evidence type="ECO:0000313" key="2">
    <source>
        <dbReference type="Proteomes" id="UP000050378"/>
    </source>
</evidence>
<dbReference type="AlphaFoldDB" id="A0A0P7DX54"/>
<evidence type="ECO:0008006" key="3">
    <source>
        <dbReference type="Google" id="ProtNLM"/>
    </source>
</evidence>
<accession>A0A0P7DX54</accession>
<dbReference type="PATRIC" id="fig|570156.3.peg.2178"/>
<sequence>MNNELKNAFNTEMILAKTSYKKADYTTAFYHLERVHILGQSYIIPHTYSHWWMCKIGFKTHNTKEIIGQFVRMAASIVFSRIWVPLGNTGGTNVSPFKPMPIPDDLKRFLN</sequence>
<dbReference type="STRING" id="570156.AOG27_05960"/>
<name>A0A0P7DX54_9GAMM</name>
<proteinExistence type="predicted"/>